<dbReference type="Proteomes" id="UP000192980">
    <property type="component" value="Unassembled WGS sequence"/>
</dbReference>
<dbReference type="Pfam" id="PF20365">
    <property type="entry name" value="DUF6660"/>
    <property type="match status" value="1"/>
</dbReference>
<reference evidence="1 2" key="1">
    <citation type="submission" date="2017-04" db="EMBL/GenBank/DDBJ databases">
        <authorList>
            <person name="Afonso C.L."/>
            <person name="Miller P.J."/>
            <person name="Scott M.A."/>
            <person name="Spackman E."/>
            <person name="Goraichik I."/>
            <person name="Dimitrov K.M."/>
            <person name="Suarez D.L."/>
            <person name="Swayne D.E."/>
        </authorList>
    </citation>
    <scope>NUCLEOTIDE SEQUENCE [LARGE SCALE GENOMIC DNA]</scope>
    <source>
        <strain evidence="1 2">DSM 22418</strain>
    </source>
</reference>
<gene>
    <name evidence="1" type="ORF">SAMN05660862_0350</name>
</gene>
<dbReference type="STRING" id="561061.SAMN05660862_0350"/>
<dbReference type="OrthoDB" id="997115at2"/>
<evidence type="ECO:0000313" key="2">
    <source>
        <dbReference type="Proteomes" id="UP000192980"/>
    </source>
</evidence>
<sequence>MKWLSTILLVYVLALTLMPCTDNDLVPPSQMAATSLVQHNHQAEKTGSHDHKQDSCSPFCSCSCCGITLSTIYFQTIHVEKPFTTFLPMEITREKFPLISNILENIWQPPRV</sequence>
<dbReference type="EMBL" id="FXAU01000001">
    <property type="protein sequence ID" value="SMG08122.1"/>
    <property type="molecule type" value="Genomic_DNA"/>
</dbReference>
<protein>
    <submittedName>
        <fullName evidence="1">Uncharacterized protein</fullName>
    </submittedName>
</protein>
<evidence type="ECO:0000313" key="1">
    <source>
        <dbReference type="EMBL" id="SMG08122.1"/>
    </source>
</evidence>
<dbReference type="InterPro" id="IPR046601">
    <property type="entry name" value="DUF6660"/>
</dbReference>
<proteinExistence type="predicted"/>
<dbReference type="RefSeq" id="WP_134433450.1">
    <property type="nucleotide sequence ID" value="NZ_CP038029.1"/>
</dbReference>
<accession>A0A1X7I349</accession>
<dbReference type="AlphaFoldDB" id="A0A1X7I349"/>
<keyword evidence="2" id="KW-1185">Reference proteome</keyword>
<name>A0A1X7I349_9SPHI</name>
<organism evidence="1 2">
    <name type="scientific">Sphingobacterium psychroaquaticum</name>
    <dbReference type="NCBI Taxonomy" id="561061"/>
    <lineage>
        <taxon>Bacteria</taxon>
        <taxon>Pseudomonadati</taxon>
        <taxon>Bacteroidota</taxon>
        <taxon>Sphingobacteriia</taxon>
        <taxon>Sphingobacteriales</taxon>
        <taxon>Sphingobacteriaceae</taxon>
        <taxon>Sphingobacterium</taxon>
    </lineage>
</organism>